<dbReference type="Pfam" id="PF00005">
    <property type="entry name" value="ABC_tran"/>
    <property type="match status" value="1"/>
</dbReference>
<keyword evidence="8" id="KW-1185">Reference proteome</keyword>
<protein>
    <submittedName>
        <fullName evidence="7">ABC transporter ATP-binding protein</fullName>
    </submittedName>
</protein>
<dbReference type="InterPro" id="IPR003593">
    <property type="entry name" value="AAA+_ATPase"/>
</dbReference>
<dbReference type="CDD" id="cd03268">
    <property type="entry name" value="ABC_BcrA_bacitracin_resist"/>
    <property type="match status" value="1"/>
</dbReference>
<dbReference type="PROSITE" id="PS00211">
    <property type="entry name" value="ABC_TRANSPORTER_1"/>
    <property type="match status" value="1"/>
</dbReference>
<feature type="domain" description="ABC transporter" evidence="6">
    <location>
        <begin position="84"/>
        <end position="308"/>
    </location>
</feature>
<evidence type="ECO:0000256" key="4">
    <source>
        <dbReference type="ARBA" id="ARBA00022840"/>
    </source>
</evidence>
<feature type="region of interest" description="Disordered" evidence="5">
    <location>
        <begin position="1"/>
        <end position="80"/>
    </location>
</feature>
<dbReference type="SUPFAM" id="SSF52540">
    <property type="entry name" value="P-loop containing nucleoside triphosphate hydrolases"/>
    <property type="match status" value="1"/>
</dbReference>
<evidence type="ECO:0000313" key="7">
    <source>
        <dbReference type="EMBL" id="GAA4943534.1"/>
    </source>
</evidence>
<evidence type="ECO:0000256" key="5">
    <source>
        <dbReference type="SAM" id="MobiDB-lite"/>
    </source>
</evidence>
<evidence type="ECO:0000313" key="8">
    <source>
        <dbReference type="Proteomes" id="UP001499993"/>
    </source>
</evidence>
<dbReference type="GO" id="GO:0005524">
    <property type="term" value="F:ATP binding"/>
    <property type="evidence" value="ECO:0007669"/>
    <property type="project" value="UniProtKB-KW"/>
</dbReference>
<gene>
    <name evidence="7" type="ORF">GCM10023224_27850</name>
</gene>
<dbReference type="InterPro" id="IPR017871">
    <property type="entry name" value="ABC_transporter-like_CS"/>
</dbReference>
<dbReference type="PANTHER" id="PTHR43335:SF4">
    <property type="entry name" value="ABC TRANSPORTER, ATP-BINDING PROTEIN"/>
    <property type="match status" value="1"/>
</dbReference>
<keyword evidence="2" id="KW-0813">Transport</keyword>
<dbReference type="InterPro" id="IPR003439">
    <property type="entry name" value="ABC_transporter-like_ATP-bd"/>
</dbReference>
<dbReference type="Proteomes" id="UP001499993">
    <property type="component" value="Unassembled WGS sequence"/>
</dbReference>
<accession>A0ABP9GP22</accession>
<keyword evidence="4 7" id="KW-0067">ATP-binding</keyword>
<reference evidence="8" key="1">
    <citation type="journal article" date="2019" name="Int. J. Syst. Evol. Microbiol.">
        <title>The Global Catalogue of Microorganisms (GCM) 10K type strain sequencing project: providing services to taxonomists for standard genome sequencing and annotation.</title>
        <authorList>
            <consortium name="The Broad Institute Genomics Platform"/>
            <consortium name="The Broad Institute Genome Sequencing Center for Infectious Disease"/>
            <person name="Wu L."/>
            <person name="Ma J."/>
        </authorList>
    </citation>
    <scope>NUCLEOTIDE SEQUENCE [LARGE SCALE GENOMIC DNA]</scope>
    <source>
        <strain evidence="8">JCM 18123</strain>
    </source>
</reference>
<comment type="similarity">
    <text evidence="1">Belongs to the ABC transporter superfamily.</text>
</comment>
<organism evidence="7 8">
    <name type="scientific">Streptomonospora halophila</name>
    <dbReference type="NCBI Taxonomy" id="427369"/>
    <lineage>
        <taxon>Bacteria</taxon>
        <taxon>Bacillati</taxon>
        <taxon>Actinomycetota</taxon>
        <taxon>Actinomycetes</taxon>
        <taxon>Streptosporangiales</taxon>
        <taxon>Nocardiopsidaceae</taxon>
        <taxon>Streptomonospora</taxon>
    </lineage>
</organism>
<feature type="compositionally biased region" description="Basic residues" evidence="5">
    <location>
        <begin position="11"/>
        <end position="22"/>
    </location>
</feature>
<evidence type="ECO:0000256" key="1">
    <source>
        <dbReference type="ARBA" id="ARBA00005417"/>
    </source>
</evidence>
<dbReference type="PROSITE" id="PS50893">
    <property type="entry name" value="ABC_TRANSPORTER_2"/>
    <property type="match status" value="1"/>
</dbReference>
<proteinExistence type="inferred from homology"/>
<dbReference type="Gene3D" id="3.40.50.300">
    <property type="entry name" value="P-loop containing nucleotide triphosphate hydrolases"/>
    <property type="match status" value="1"/>
</dbReference>
<sequence length="380" mass="40317">MLPTGAAPGGRRGRGTAVRLRRGVPPGGDGGVPRGRPLAGGGATARERWAQALYAPPRRPKADPGPTTWAGRSAHDGPVTKPVVETADLTKRYSRRTAVDAVGMRIREGEIYGFLGPNGAGKTTTLRMLLGLVRPSAGTARVLGAAPGDPGTLARVGMLVEGPAFYPYLSGRDNLRVFARYARAPASRIDEVLKTVDLSDRADDRAARYSLGMKQRLGVAAALLNDPELLVLDEPTNGLDPAGTADMRDLIRDLGAGGRTVLLSSHLLGDVQQVCDRVGVIARGRLVREGTVRELRGGGSLRVVAAESEDARAVAERLYGPDRVSAREGALHLAVDAAEAPRLSRELVRADVDLHAIGWHERSLEETFFEMTASADGAER</sequence>
<evidence type="ECO:0000256" key="2">
    <source>
        <dbReference type="ARBA" id="ARBA00022448"/>
    </source>
</evidence>
<comment type="caution">
    <text evidence="7">The sequence shown here is derived from an EMBL/GenBank/DDBJ whole genome shotgun (WGS) entry which is preliminary data.</text>
</comment>
<dbReference type="PANTHER" id="PTHR43335">
    <property type="entry name" value="ABC TRANSPORTER, ATP-BINDING PROTEIN"/>
    <property type="match status" value="1"/>
</dbReference>
<feature type="compositionally biased region" description="Gly residues" evidence="5">
    <location>
        <begin position="25"/>
        <end position="43"/>
    </location>
</feature>
<dbReference type="EMBL" id="BAABIK010000014">
    <property type="protein sequence ID" value="GAA4943534.1"/>
    <property type="molecule type" value="Genomic_DNA"/>
</dbReference>
<dbReference type="InterPro" id="IPR027417">
    <property type="entry name" value="P-loop_NTPase"/>
</dbReference>
<evidence type="ECO:0000256" key="3">
    <source>
        <dbReference type="ARBA" id="ARBA00022741"/>
    </source>
</evidence>
<evidence type="ECO:0000259" key="6">
    <source>
        <dbReference type="PROSITE" id="PS50893"/>
    </source>
</evidence>
<name>A0ABP9GP22_9ACTN</name>
<keyword evidence="3" id="KW-0547">Nucleotide-binding</keyword>
<dbReference type="SMART" id="SM00382">
    <property type="entry name" value="AAA"/>
    <property type="match status" value="1"/>
</dbReference>